<comment type="caution">
    <text evidence="2">The sequence shown here is derived from an EMBL/GenBank/DDBJ whole genome shotgun (WGS) entry which is preliminary data.</text>
</comment>
<gene>
    <name evidence="2" type="ORF">N0K08_13270</name>
</gene>
<dbReference type="EMBL" id="JAODYH010000005">
    <property type="protein sequence ID" value="MCT9811614.1"/>
    <property type="molecule type" value="Genomic_DNA"/>
</dbReference>
<keyword evidence="1" id="KW-0732">Signal</keyword>
<reference evidence="2 3" key="1">
    <citation type="submission" date="2022-09" db="EMBL/GenBank/DDBJ databases">
        <title>Draft genome of isolate Be4.</title>
        <authorList>
            <person name="Sanchez-Castro I."/>
            <person name="Martinez-Rodriguez P."/>
            <person name="Descostes M."/>
            <person name="Merroun M."/>
        </authorList>
    </citation>
    <scope>NUCLEOTIDE SEQUENCE [LARGE SCALE GENOMIC DNA]</scope>
    <source>
        <strain evidence="2 3">Be4</strain>
    </source>
</reference>
<name>A0ABT2PMA0_9BURK</name>
<evidence type="ECO:0000256" key="1">
    <source>
        <dbReference type="SAM" id="SignalP"/>
    </source>
</evidence>
<dbReference type="RefSeq" id="WP_261500852.1">
    <property type="nucleotide sequence ID" value="NZ_JAODYH010000005.1"/>
</dbReference>
<evidence type="ECO:0000313" key="3">
    <source>
        <dbReference type="Proteomes" id="UP001525968"/>
    </source>
</evidence>
<protein>
    <submittedName>
        <fullName evidence="2">Uncharacterized protein</fullName>
    </submittedName>
</protein>
<feature type="chain" id="PRO_5047529825" evidence="1">
    <location>
        <begin position="24"/>
        <end position="309"/>
    </location>
</feature>
<accession>A0ABT2PMA0</accession>
<feature type="signal peptide" evidence="1">
    <location>
        <begin position="1"/>
        <end position="23"/>
    </location>
</feature>
<evidence type="ECO:0000313" key="2">
    <source>
        <dbReference type="EMBL" id="MCT9811614.1"/>
    </source>
</evidence>
<organism evidence="2 3">
    <name type="scientific">Acidovorax bellezanensis</name>
    <dbReference type="NCBI Taxonomy" id="2976702"/>
    <lineage>
        <taxon>Bacteria</taxon>
        <taxon>Pseudomonadati</taxon>
        <taxon>Pseudomonadota</taxon>
        <taxon>Betaproteobacteria</taxon>
        <taxon>Burkholderiales</taxon>
        <taxon>Comamonadaceae</taxon>
        <taxon>Acidovorax</taxon>
    </lineage>
</organism>
<sequence length="309" mass="34020">MSGYKNAFWLWCGAGLLPLAATAQGLVAPLPAVSAGVDVSNDSDGFRVFKPWTQYEAASGWGLRAGWQRYSMDDWSATGRSLLLTHRRDTAQYNWMAQLGANTTAGHTQAVGSLDAMHRLGDTTSLGVSLERNVVDSRRGIDAGLNYNAAMLVLDQQLHPRLSLGVAAGSTWFSNDNRRDILRTRWTFTLDEDRGWYAYVKTRNYRNSDPYRPEYFSPARLHDASLGLLWRTALTDKVVISAHVDSGRQVIDGEGQAAWSAGLYLSSPRRAAVQWKVGLESSQDHASALQASAGGYRYTSAVAQVRLPF</sequence>
<dbReference type="Proteomes" id="UP001525968">
    <property type="component" value="Unassembled WGS sequence"/>
</dbReference>
<proteinExistence type="predicted"/>
<keyword evidence="3" id="KW-1185">Reference proteome</keyword>